<protein>
    <submittedName>
        <fullName evidence="1">Uncharacterized protein</fullName>
    </submittedName>
</protein>
<keyword evidence="2" id="KW-1185">Reference proteome</keyword>
<dbReference type="OrthoDB" id="6133789at2759"/>
<accession>A0A7D9E5F4</accession>
<dbReference type="Proteomes" id="UP001152795">
    <property type="component" value="Unassembled WGS sequence"/>
</dbReference>
<sequence length="254" mass="30074">MSEEKLREYSQRLFDILSAPYIKKFIWKEIRDTIAILANSMSNYCMYLRSQAKRVKENRSSMVVKNDRYLKVIEKWEEEIEIYRDVVRVLMEKELWKCIFLDEYSPTDRKEVYVCHKPEAANESPDDRRNQIDDSLTVEEAINKAHDVATQIHQDIKKFHSRAMRREFVQLFGLVANKAVLRYAYRTLTGDCSAAETLQEAEVDRRLEQVVDEQDPDLLWDCRHCNQGRPLEYDDFLNKCRETISASIETAVDD</sequence>
<evidence type="ECO:0000313" key="2">
    <source>
        <dbReference type="Proteomes" id="UP001152795"/>
    </source>
</evidence>
<comment type="caution">
    <text evidence="1">The sequence shown here is derived from an EMBL/GenBank/DDBJ whole genome shotgun (WGS) entry which is preliminary data.</text>
</comment>
<name>A0A7D9E5F4_PARCT</name>
<proteinExistence type="predicted"/>
<reference evidence="1" key="1">
    <citation type="submission" date="2020-04" db="EMBL/GenBank/DDBJ databases">
        <authorList>
            <person name="Alioto T."/>
            <person name="Alioto T."/>
            <person name="Gomez Garrido J."/>
        </authorList>
    </citation>
    <scope>NUCLEOTIDE SEQUENCE</scope>
    <source>
        <strain evidence="1">A484AB</strain>
    </source>
</reference>
<organism evidence="1 2">
    <name type="scientific">Paramuricea clavata</name>
    <name type="common">Red gorgonian</name>
    <name type="synonym">Violescent sea-whip</name>
    <dbReference type="NCBI Taxonomy" id="317549"/>
    <lineage>
        <taxon>Eukaryota</taxon>
        <taxon>Metazoa</taxon>
        <taxon>Cnidaria</taxon>
        <taxon>Anthozoa</taxon>
        <taxon>Octocorallia</taxon>
        <taxon>Malacalcyonacea</taxon>
        <taxon>Plexauridae</taxon>
        <taxon>Paramuricea</taxon>
    </lineage>
</organism>
<gene>
    <name evidence="1" type="ORF">PACLA_8A086512</name>
</gene>
<dbReference type="AlphaFoldDB" id="A0A7D9E5F4"/>
<evidence type="ECO:0000313" key="1">
    <source>
        <dbReference type="EMBL" id="CAB4000610.1"/>
    </source>
</evidence>
<dbReference type="EMBL" id="CACRXK020003879">
    <property type="protein sequence ID" value="CAB4000610.1"/>
    <property type="molecule type" value="Genomic_DNA"/>
</dbReference>